<proteinExistence type="predicted"/>
<dbReference type="AlphaFoldDB" id="A0A1C6KA87"/>
<organism evidence="1">
    <name type="scientific">uncultured Anaerotruncus sp</name>
    <dbReference type="NCBI Taxonomy" id="905011"/>
    <lineage>
        <taxon>Bacteria</taxon>
        <taxon>Bacillati</taxon>
        <taxon>Bacillota</taxon>
        <taxon>Clostridia</taxon>
        <taxon>Eubacteriales</taxon>
        <taxon>Oscillospiraceae</taxon>
        <taxon>Anaerotruncus</taxon>
        <taxon>environmental samples</taxon>
    </lineage>
</organism>
<accession>A0A1C6KA87</accession>
<evidence type="ECO:0000313" key="1">
    <source>
        <dbReference type="EMBL" id="SCJ91190.1"/>
    </source>
</evidence>
<gene>
    <name evidence="1" type="ORF">SAMEA3545359_02811</name>
</gene>
<dbReference type="EMBL" id="FMHG01000005">
    <property type="protein sequence ID" value="SCJ91190.1"/>
    <property type="molecule type" value="Genomic_DNA"/>
</dbReference>
<sequence length="45" mass="4699">MDFLTGFLCVWAGFAAGFFCCAVLSSSKDKQAPAPHDSADTGDGR</sequence>
<protein>
    <submittedName>
        <fullName evidence="1">Uncharacterized protein</fullName>
    </submittedName>
</protein>
<name>A0A1C6KA87_9FIRM</name>
<reference evidence="1" key="1">
    <citation type="submission" date="2015-09" db="EMBL/GenBank/DDBJ databases">
        <authorList>
            <consortium name="Pathogen Informatics"/>
        </authorList>
    </citation>
    <scope>NUCLEOTIDE SEQUENCE</scope>
    <source>
        <strain evidence="1">2789STDY5834896</strain>
    </source>
</reference>